<accession>A0A1W2WHZ6</accession>
<dbReference type="RefSeq" id="XP_026691184.1">
    <property type="nucleotide sequence ID" value="XM_026835383.1"/>
</dbReference>
<dbReference type="GO" id="GO:1900449">
    <property type="term" value="P:regulation of glutamate receptor signaling pathway"/>
    <property type="evidence" value="ECO:0007669"/>
    <property type="project" value="InterPro"/>
</dbReference>
<comment type="subcellular location">
    <subcellularLocation>
        <location evidence="2">Membrane</location>
    </subcellularLocation>
</comment>
<dbReference type="AlphaFoldDB" id="F7B404"/>
<feature type="transmembrane region" description="Helical" evidence="8">
    <location>
        <begin position="472"/>
        <end position="490"/>
    </location>
</feature>
<dbReference type="Gene3D" id="1.20.120.1770">
    <property type="match status" value="1"/>
</dbReference>
<dbReference type="Proteomes" id="UP000008144">
    <property type="component" value="Chromosome 8"/>
</dbReference>
<sequence>MMVSITLVLFVFILLGRTEAISNSGCGITKQCFSFPTGCSVTSSSCLFISYVYNATDQSFLFELSGGVGSGSEYVAVAFTSTPAMANGDLYYCTGTEFKSGALQVRYNAPSTDSTTPSGVVQLSAASTNGVGECTFTRQASITKIVTSGSKTFNLVTDNFFILMATGSYNSGNIVKHSAANRFFTSAVVNFTTSPAPVTTPSPGTTQPSSDLTSGCGSTKGCFRSPPGCSTQSSTCMFLSWKYNSASKTVDMQLSGGMAASQYAGFAFGSSDRMQNADLYYCTASAVKSGAIKGLQAAPVDTALPEGVTNIQAGTNGGVVQCSFTRPASVTKDLSAPNTVIDISTTTYYILFATGTSLAGGLSYHGQSRVASTRSIDFKLNEDIGGTVDSIDMVKAHASLMMIAWLTCASIGVIIARHFKPLFHDMTCGGEKVWFQIHRSLMVTALLATVIAFILIFVNVKGYSVKAGAHPIIGIIVTCLAIINPIMAIFRPHPGEKNRVIFNWAHWFVGTAAHILGLTAIFLGVDLAKLNLPEWDTWVLVGFVAFHVITEVILEILSAFHGHISAYKKTPKNSMNMDDNAADKDQPPKGAGIKYFILVVYSLGNIGFLITFIVFIALH</sequence>
<keyword evidence="6 8" id="KW-1133">Transmembrane helix</keyword>
<dbReference type="PANTHER" id="PTHR46902:SF1">
    <property type="entry name" value="DOMON DOMAIN-CONTAINING PROTEIN FRRS1L"/>
    <property type="match status" value="1"/>
</dbReference>
<evidence type="ECO:0000256" key="1">
    <source>
        <dbReference type="ARBA" id="ARBA00001970"/>
    </source>
</evidence>
<organism evidence="12 13">
    <name type="scientific">Ciona intestinalis</name>
    <name type="common">Transparent sea squirt</name>
    <name type="synonym">Ascidia intestinalis</name>
    <dbReference type="NCBI Taxonomy" id="7719"/>
    <lineage>
        <taxon>Eukaryota</taxon>
        <taxon>Metazoa</taxon>
        <taxon>Chordata</taxon>
        <taxon>Tunicata</taxon>
        <taxon>Ascidiacea</taxon>
        <taxon>Phlebobranchia</taxon>
        <taxon>Cionidae</taxon>
        <taxon>Ciona</taxon>
    </lineage>
</organism>
<evidence type="ECO:0000256" key="9">
    <source>
        <dbReference type="SAM" id="SignalP"/>
    </source>
</evidence>
<evidence type="ECO:0000259" key="11">
    <source>
        <dbReference type="PROSITE" id="PS50939"/>
    </source>
</evidence>
<evidence type="ECO:0000256" key="6">
    <source>
        <dbReference type="ARBA" id="ARBA00022989"/>
    </source>
</evidence>
<feature type="transmembrane region" description="Helical" evidence="8">
    <location>
        <begin position="440"/>
        <end position="460"/>
    </location>
</feature>
<dbReference type="InterPro" id="IPR005018">
    <property type="entry name" value="DOMON_domain"/>
</dbReference>
<reference evidence="12" key="3">
    <citation type="submission" date="2025-08" db="UniProtKB">
        <authorList>
            <consortium name="Ensembl"/>
        </authorList>
    </citation>
    <scope>IDENTIFICATION</scope>
</reference>
<feature type="domain" description="DOMON" evidence="10">
    <location>
        <begin position="45"/>
        <end position="167"/>
    </location>
</feature>
<keyword evidence="4 8" id="KW-0812">Transmembrane</keyword>
<feature type="transmembrane region" description="Helical" evidence="8">
    <location>
        <begin position="400"/>
        <end position="419"/>
    </location>
</feature>
<evidence type="ECO:0000259" key="10">
    <source>
        <dbReference type="PROSITE" id="PS50836"/>
    </source>
</evidence>
<dbReference type="KEGG" id="cin:100176500"/>
<keyword evidence="13" id="KW-1185">Reference proteome</keyword>
<reference evidence="12" key="4">
    <citation type="submission" date="2025-09" db="UniProtKB">
        <authorList>
            <consortium name="Ensembl"/>
        </authorList>
    </citation>
    <scope>IDENTIFICATION</scope>
</reference>
<name>F7B404_CIOIN</name>
<dbReference type="CDD" id="cd08760">
    <property type="entry name" value="Cyt_b561_FRRS1_like"/>
    <property type="match status" value="1"/>
</dbReference>
<reference evidence="13" key="1">
    <citation type="journal article" date="2002" name="Science">
        <title>The draft genome of Ciona intestinalis: insights into chordate and vertebrate origins.</title>
        <authorList>
            <person name="Dehal P."/>
            <person name="Satou Y."/>
            <person name="Campbell R.K."/>
            <person name="Chapman J."/>
            <person name="Degnan B."/>
            <person name="De Tomaso A."/>
            <person name="Davidson B."/>
            <person name="Di Gregorio A."/>
            <person name="Gelpke M."/>
            <person name="Goodstein D.M."/>
            <person name="Harafuji N."/>
            <person name="Hastings K.E."/>
            <person name="Ho I."/>
            <person name="Hotta K."/>
            <person name="Huang W."/>
            <person name="Kawashima T."/>
            <person name="Lemaire P."/>
            <person name="Martinez D."/>
            <person name="Meinertzhagen I.A."/>
            <person name="Necula S."/>
            <person name="Nonaka M."/>
            <person name="Putnam N."/>
            <person name="Rash S."/>
            <person name="Saiga H."/>
            <person name="Satake M."/>
            <person name="Terry A."/>
            <person name="Yamada L."/>
            <person name="Wang H.G."/>
            <person name="Awazu S."/>
            <person name="Azumi K."/>
            <person name="Boore J."/>
            <person name="Branno M."/>
            <person name="Chin-Bow S."/>
            <person name="DeSantis R."/>
            <person name="Doyle S."/>
            <person name="Francino P."/>
            <person name="Keys D.N."/>
            <person name="Haga S."/>
            <person name="Hayashi H."/>
            <person name="Hino K."/>
            <person name="Imai K.S."/>
            <person name="Inaba K."/>
            <person name="Kano S."/>
            <person name="Kobayashi K."/>
            <person name="Kobayashi M."/>
            <person name="Lee B.I."/>
            <person name="Makabe K.W."/>
            <person name="Manohar C."/>
            <person name="Matassi G."/>
            <person name="Medina M."/>
            <person name="Mochizuki Y."/>
            <person name="Mount S."/>
            <person name="Morishita T."/>
            <person name="Miura S."/>
            <person name="Nakayama A."/>
            <person name="Nishizaka S."/>
            <person name="Nomoto H."/>
            <person name="Ohta F."/>
            <person name="Oishi K."/>
            <person name="Rigoutsos I."/>
            <person name="Sano M."/>
            <person name="Sasaki A."/>
            <person name="Sasakura Y."/>
            <person name="Shoguchi E."/>
            <person name="Shin-i T."/>
            <person name="Spagnuolo A."/>
            <person name="Stainier D."/>
            <person name="Suzuki M.M."/>
            <person name="Tassy O."/>
            <person name="Takatori N."/>
            <person name="Tokuoka M."/>
            <person name="Yagi K."/>
            <person name="Yoshizaki F."/>
            <person name="Wada S."/>
            <person name="Zhang C."/>
            <person name="Hyatt P.D."/>
            <person name="Larimer F."/>
            <person name="Detter C."/>
            <person name="Doggett N."/>
            <person name="Glavina T."/>
            <person name="Hawkins T."/>
            <person name="Richardson P."/>
            <person name="Lucas S."/>
            <person name="Kohara Y."/>
            <person name="Levine M."/>
            <person name="Satoh N."/>
            <person name="Rokhsar D.S."/>
        </authorList>
    </citation>
    <scope>NUCLEOTIDE SEQUENCE [LARGE SCALE GENOMIC DNA]</scope>
</reference>
<reference evidence="12" key="2">
    <citation type="journal article" date="2008" name="Genome Biol.">
        <title>Improved genome assembly and evidence-based global gene model set for the chordate Ciona intestinalis: new insight into intron and operon populations.</title>
        <authorList>
            <person name="Satou Y."/>
            <person name="Mineta K."/>
            <person name="Ogasawara M."/>
            <person name="Sasakura Y."/>
            <person name="Shoguchi E."/>
            <person name="Ueno K."/>
            <person name="Yamada L."/>
            <person name="Matsumoto J."/>
            <person name="Wasserscheid J."/>
            <person name="Dewar K."/>
            <person name="Wiley G.B."/>
            <person name="Macmil S.L."/>
            <person name="Roe B.A."/>
            <person name="Zeller R.W."/>
            <person name="Hastings K.E."/>
            <person name="Lemaire P."/>
            <person name="Lindquist E."/>
            <person name="Endo T."/>
            <person name="Hotta K."/>
            <person name="Inaba K."/>
        </authorList>
    </citation>
    <scope>NUCLEOTIDE SEQUENCE [LARGE SCALE GENOMIC DNA]</scope>
    <source>
        <strain evidence="12">wild type</strain>
    </source>
</reference>
<evidence type="ECO:0000256" key="4">
    <source>
        <dbReference type="ARBA" id="ARBA00022692"/>
    </source>
</evidence>
<dbReference type="OrthoDB" id="2419613at2759"/>
<feature type="signal peptide" evidence="9">
    <location>
        <begin position="1"/>
        <end position="20"/>
    </location>
</feature>
<keyword evidence="9" id="KW-0732">Signal</keyword>
<dbReference type="OMA" id="QAGWVWY"/>
<keyword evidence="3" id="KW-0813">Transport</keyword>
<dbReference type="GeneID" id="100176500"/>
<dbReference type="SMART" id="SM00664">
    <property type="entry name" value="DoH"/>
    <property type="match status" value="2"/>
</dbReference>
<dbReference type="HOGENOM" id="CLU_028305_1_1_1"/>
<evidence type="ECO:0000313" key="12">
    <source>
        <dbReference type="Ensembl" id="ENSCINP00000017029.3"/>
    </source>
</evidence>
<dbReference type="Pfam" id="PF03351">
    <property type="entry name" value="DOMON"/>
    <property type="match status" value="2"/>
</dbReference>
<accession>F7B404</accession>
<feature type="chain" id="PRO_5014090625" evidence="9">
    <location>
        <begin position="21"/>
        <end position="619"/>
    </location>
</feature>
<dbReference type="GeneTree" id="ENSGT00940000170920"/>
<dbReference type="PANTHER" id="PTHR46902">
    <property type="entry name" value="DOMON DOMAIN-CONTAINING PROTEIN FRRS1L"/>
    <property type="match status" value="1"/>
</dbReference>
<comment type="cofactor">
    <cofactor evidence="1">
        <name>heme b</name>
        <dbReference type="ChEBI" id="CHEBI:60344"/>
    </cofactor>
</comment>
<protein>
    <submittedName>
        <fullName evidence="12">Putative ferric-chelate reductase 1</fullName>
    </submittedName>
</protein>
<evidence type="ECO:0000256" key="5">
    <source>
        <dbReference type="ARBA" id="ARBA00022982"/>
    </source>
</evidence>
<evidence type="ECO:0000256" key="2">
    <source>
        <dbReference type="ARBA" id="ARBA00004370"/>
    </source>
</evidence>
<evidence type="ECO:0000256" key="7">
    <source>
        <dbReference type="ARBA" id="ARBA00023136"/>
    </source>
</evidence>
<proteinExistence type="predicted"/>
<feature type="domain" description="DOMON" evidence="10">
    <location>
        <begin position="235"/>
        <end position="355"/>
    </location>
</feature>
<keyword evidence="7 8" id="KW-0472">Membrane</keyword>
<dbReference type="EMBL" id="EAAA01002572">
    <property type="status" value="NOT_ANNOTATED_CDS"/>
    <property type="molecule type" value="Genomic_DNA"/>
</dbReference>
<dbReference type="GO" id="GO:0016020">
    <property type="term" value="C:membrane"/>
    <property type="evidence" value="ECO:0000318"/>
    <property type="project" value="GO_Central"/>
</dbReference>
<evidence type="ECO:0000256" key="8">
    <source>
        <dbReference type="SAM" id="Phobius"/>
    </source>
</evidence>
<evidence type="ECO:0000313" key="13">
    <source>
        <dbReference type="Proteomes" id="UP000008144"/>
    </source>
</evidence>
<dbReference type="InParanoid" id="F7B404"/>
<dbReference type="InterPro" id="IPR042789">
    <property type="entry name" value="FRRS1L"/>
</dbReference>
<gene>
    <name evidence="12" type="primary">LOC100176500</name>
</gene>
<dbReference type="PROSITE" id="PS50836">
    <property type="entry name" value="DOMON"/>
    <property type="match status" value="2"/>
</dbReference>
<feature type="transmembrane region" description="Helical" evidence="8">
    <location>
        <begin position="502"/>
        <end position="525"/>
    </location>
</feature>
<dbReference type="Ensembl" id="ENSCINT00000017029.3">
    <property type="protein sequence ID" value="ENSCINP00000017029.3"/>
    <property type="gene ID" value="ENSCING00000008349.3"/>
</dbReference>
<feature type="transmembrane region" description="Helical" evidence="8">
    <location>
        <begin position="537"/>
        <end position="560"/>
    </location>
</feature>
<dbReference type="STRING" id="7719.ENSCINP00000017029"/>
<keyword evidence="5" id="KW-0249">Electron transport</keyword>
<dbReference type="InterPro" id="IPR006593">
    <property type="entry name" value="Cyt_b561/ferric_Rdtase_TM"/>
</dbReference>
<feature type="transmembrane region" description="Helical" evidence="8">
    <location>
        <begin position="595"/>
        <end position="618"/>
    </location>
</feature>
<dbReference type="PROSITE" id="PS50939">
    <property type="entry name" value="CYTOCHROME_B561"/>
    <property type="match status" value="1"/>
</dbReference>
<evidence type="ECO:0000256" key="3">
    <source>
        <dbReference type="ARBA" id="ARBA00022448"/>
    </source>
</evidence>
<feature type="domain" description="Cytochrome b561" evidence="11">
    <location>
        <begin position="359"/>
        <end position="560"/>
    </location>
</feature>
<dbReference type="SMART" id="SM00665">
    <property type="entry name" value="B561"/>
    <property type="match status" value="1"/>
</dbReference>